<proteinExistence type="inferred from homology"/>
<accession>A0A1L3ZSM6</accession>
<dbReference type="InterPro" id="IPR018376">
    <property type="entry name" value="Enoyl-CoA_hyd/isom_CS"/>
</dbReference>
<dbReference type="PROSITE" id="PS00166">
    <property type="entry name" value="ENOYL_COA_HYDRATASE"/>
    <property type="match status" value="1"/>
</dbReference>
<dbReference type="Proteomes" id="UP000182063">
    <property type="component" value="Chromosome"/>
</dbReference>
<evidence type="ECO:0000256" key="3">
    <source>
        <dbReference type="ARBA" id="ARBA00023239"/>
    </source>
</evidence>
<dbReference type="InterPro" id="IPR014748">
    <property type="entry name" value="Enoyl-CoA_hydra_C"/>
</dbReference>
<dbReference type="GO" id="GO:0006635">
    <property type="term" value="P:fatty acid beta-oxidation"/>
    <property type="evidence" value="ECO:0007669"/>
    <property type="project" value="TreeGrafter"/>
</dbReference>
<keyword evidence="3" id="KW-0456">Lyase</keyword>
<gene>
    <name evidence="5" type="ORF">BSL82_04405</name>
</gene>
<dbReference type="GO" id="GO:0016829">
    <property type="term" value="F:lyase activity"/>
    <property type="evidence" value="ECO:0007669"/>
    <property type="project" value="UniProtKB-KW"/>
</dbReference>
<evidence type="ECO:0000256" key="1">
    <source>
        <dbReference type="ARBA" id="ARBA00005254"/>
    </source>
</evidence>
<dbReference type="EMBL" id="CP018221">
    <property type="protein sequence ID" value="API58646.1"/>
    <property type="molecule type" value="Genomic_DNA"/>
</dbReference>
<dbReference type="SUPFAM" id="SSF52096">
    <property type="entry name" value="ClpP/crotonase"/>
    <property type="match status" value="1"/>
</dbReference>
<dbReference type="NCBIfam" id="NF006100">
    <property type="entry name" value="PRK08252.1"/>
    <property type="match status" value="1"/>
</dbReference>
<dbReference type="Pfam" id="PF00378">
    <property type="entry name" value="ECH_1"/>
    <property type="match status" value="1"/>
</dbReference>
<evidence type="ECO:0000256" key="2">
    <source>
        <dbReference type="ARBA" id="ARBA00023098"/>
    </source>
</evidence>
<dbReference type="InterPro" id="IPR001753">
    <property type="entry name" value="Enoyl-CoA_hydra/iso"/>
</dbReference>
<comment type="similarity">
    <text evidence="1 4">Belongs to the enoyl-CoA hydratase/isomerase family.</text>
</comment>
<dbReference type="STRING" id="1921510.BSL82_04405"/>
<evidence type="ECO:0000313" key="6">
    <source>
        <dbReference type="Proteomes" id="UP000182063"/>
    </source>
</evidence>
<dbReference type="Gene3D" id="3.30.300.220">
    <property type="match status" value="1"/>
</dbReference>
<dbReference type="OrthoDB" id="7225138at2"/>
<dbReference type="RefSeq" id="WP_072596208.1">
    <property type="nucleotide sequence ID" value="NZ_CP018221.1"/>
</dbReference>
<evidence type="ECO:0000313" key="5">
    <source>
        <dbReference type="EMBL" id="API58646.1"/>
    </source>
</evidence>
<dbReference type="AlphaFoldDB" id="A0A1L3ZSM6"/>
<dbReference type="Gene3D" id="1.10.12.10">
    <property type="entry name" value="Lyase 2-enoyl-coa Hydratase, Chain A, domain 2"/>
    <property type="match status" value="1"/>
</dbReference>
<keyword evidence="6" id="KW-1185">Reference proteome</keyword>
<keyword evidence="2" id="KW-0443">Lipid metabolism</keyword>
<protein>
    <submittedName>
        <fullName evidence="5">Enoyl-CoA hydratase</fullName>
    </submittedName>
</protein>
<dbReference type="PANTHER" id="PTHR11941">
    <property type="entry name" value="ENOYL-COA HYDRATASE-RELATED"/>
    <property type="match status" value="1"/>
</dbReference>
<dbReference type="PANTHER" id="PTHR11941:SF169">
    <property type="entry name" value="(7AS)-7A-METHYL-1,5-DIOXO-2,3,5,6,7,7A-HEXAHYDRO-1H-INDENE-CARBOXYL-COA HYDROLASE"/>
    <property type="match status" value="1"/>
</dbReference>
<organism evidence="5 6">
    <name type="scientific">Tardibacter chloracetimidivorans</name>
    <dbReference type="NCBI Taxonomy" id="1921510"/>
    <lineage>
        <taxon>Bacteria</taxon>
        <taxon>Pseudomonadati</taxon>
        <taxon>Pseudomonadota</taxon>
        <taxon>Alphaproteobacteria</taxon>
        <taxon>Sphingomonadales</taxon>
        <taxon>Sphingomonadaceae</taxon>
        <taxon>Tardibacter</taxon>
    </lineage>
</organism>
<dbReference type="CDD" id="cd06558">
    <property type="entry name" value="crotonase-like"/>
    <property type="match status" value="1"/>
</dbReference>
<dbReference type="Gene3D" id="3.90.226.20">
    <property type="match status" value="1"/>
</dbReference>
<dbReference type="KEGG" id="sphj:BSL82_04405"/>
<name>A0A1L3ZSM6_9SPHN</name>
<sequence>MTEQPVVTARDGAILIVTLNRPDRLNSITKAMAEGIAAAMDELDNDDTLAVGILTGAGGRFSAGADVKGFLVDGVPRAGGRGFAGIVEKPSRKPLIAAIEGLAIGGGFEMALACDLIVAAAGAKIGLPETKVGLAAAGGGLLNLSRAPVQLAMELNLIGDPLPAERLHAVGIVNRIAEPGEALTVALDLARRIAANAPVALAGAKEVIRNSATWSTDERWKRQAEITDQITNSDDAKEGFQAFIDKRKPVWSGR</sequence>
<evidence type="ECO:0000256" key="4">
    <source>
        <dbReference type="RuleBase" id="RU003707"/>
    </source>
</evidence>
<reference evidence="6" key="1">
    <citation type="submission" date="2016-11" db="EMBL/GenBank/DDBJ databases">
        <title>Complete Genome Sequence of alachlor-degrading Sphingomonas sp. strain JJ-A5.</title>
        <authorList>
            <person name="Lee H."/>
            <person name="Ka J.-O."/>
        </authorList>
    </citation>
    <scope>NUCLEOTIDE SEQUENCE [LARGE SCALE GENOMIC DNA]</scope>
    <source>
        <strain evidence="6">JJ-A5</strain>
    </source>
</reference>
<dbReference type="InterPro" id="IPR029045">
    <property type="entry name" value="ClpP/crotonase-like_dom_sf"/>
</dbReference>